<dbReference type="AlphaFoldDB" id="A0A4Y7PRG5"/>
<sequence length="253" mass="28375">MNCKATYVSKSPSWPGLDGITNLVVFGDSSTKSHDSTTWLGHFLRIVNDERSPDNSSRLIASNYAYPGASVEDDMPDQMEAFCRQSQQPAGQQFDPRATLYVFWLGINDCSRTDVENLDEIVQSLFEDGVDQVYAKAGAQNFLFIDVPPQDRSPGGEYSSIHQSANIAERYEKWNEDLKAYAKDFAEESPQATVFLFSSHAVVTEILDDPDDFDFQEDDVDREGGAIWIDQLHLSSEVHSILAERLKKALCTQ</sequence>
<accession>A0A4Y7PRG5</accession>
<dbReference type="VEuPathDB" id="FungiDB:BD410DRAFT_901086"/>
<evidence type="ECO:0000313" key="2">
    <source>
        <dbReference type="Proteomes" id="UP000294933"/>
    </source>
</evidence>
<proteinExistence type="predicted"/>
<evidence type="ECO:0000313" key="1">
    <source>
        <dbReference type="EMBL" id="TDL18023.1"/>
    </source>
</evidence>
<evidence type="ECO:0008006" key="3">
    <source>
        <dbReference type="Google" id="ProtNLM"/>
    </source>
</evidence>
<dbReference type="Gene3D" id="3.40.50.1110">
    <property type="entry name" value="SGNH hydrolase"/>
    <property type="match status" value="1"/>
</dbReference>
<dbReference type="InterPro" id="IPR036514">
    <property type="entry name" value="SGNH_hydro_sf"/>
</dbReference>
<dbReference type="Proteomes" id="UP000294933">
    <property type="component" value="Unassembled WGS sequence"/>
</dbReference>
<dbReference type="Pfam" id="PF00657">
    <property type="entry name" value="Lipase_GDSL"/>
    <property type="match status" value="1"/>
</dbReference>
<dbReference type="GO" id="GO:0016788">
    <property type="term" value="F:hydrolase activity, acting on ester bonds"/>
    <property type="evidence" value="ECO:0007669"/>
    <property type="project" value="InterPro"/>
</dbReference>
<dbReference type="InterPro" id="IPR001087">
    <property type="entry name" value="GDSL"/>
</dbReference>
<dbReference type="SUPFAM" id="SSF52266">
    <property type="entry name" value="SGNH hydrolase"/>
    <property type="match status" value="1"/>
</dbReference>
<dbReference type="OrthoDB" id="1600564at2759"/>
<name>A0A4Y7PRG5_9AGAM</name>
<dbReference type="EMBL" id="ML170213">
    <property type="protein sequence ID" value="TDL18023.1"/>
    <property type="molecule type" value="Genomic_DNA"/>
</dbReference>
<gene>
    <name evidence="1" type="ORF">BD410DRAFT_901086</name>
</gene>
<reference evidence="1 2" key="1">
    <citation type="submission" date="2018-06" db="EMBL/GenBank/DDBJ databases">
        <title>A transcriptomic atlas of mushroom development highlights an independent origin of complex multicellularity.</title>
        <authorList>
            <consortium name="DOE Joint Genome Institute"/>
            <person name="Krizsan K."/>
            <person name="Almasi E."/>
            <person name="Merenyi Z."/>
            <person name="Sahu N."/>
            <person name="Viragh M."/>
            <person name="Koszo T."/>
            <person name="Mondo S."/>
            <person name="Kiss B."/>
            <person name="Balint B."/>
            <person name="Kues U."/>
            <person name="Barry K."/>
            <person name="Hegedus J.C."/>
            <person name="Henrissat B."/>
            <person name="Johnson J."/>
            <person name="Lipzen A."/>
            <person name="Ohm R."/>
            <person name="Nagy I."/>
            <person name="Pangilinan J."/>
            <person name="Yan J."/>
            <person name="Xiong Y."/>
            <person name="Grigoriev I.V."/>
            <person name="Hibbett D.S."/>
            <person name="Nagy L.G."/>
        </authorList>
    </citation>
    <scope>NUCLEOTIDE SEQUENCE [LARGE SCALE GENOMIC DNA]</scope>
    <source>
        <strain evidence="1 2">SZMC22713</strain>
    </source>
</reference>
<protein>
    <recommendedName>
        <fullName evidence="3">Carbohydrate esterase family 16 protein</fullName>
    </recommendedName>
</protein>
<keyword evidence="2" id="KW-1185">Reference proteome</keyword>
<organism evidence="1 2">
    <name type="scientific">Rickenella mellea</name>
    <dbReference type="NCBI Taxonomy" id="50990"/>
    <lineage>
        <taxon>Eukaryota</taxon>
        <taxon>Fungi</taxon>
        <taxon>Dikarya</taxon>
        <taxon>Basidiomycota</taxon>
        <taxon>Agaricomycotina</taxon>
        <taxon>Agaricomycetes</taxon>
        <taxon>Hymenochaetales</taxon>
        <taxon>Rickenellaceae</taxon>
        <taxon>Rickenella</taxon>
    </lineage>
</organism>